<gene>
    <name evidence="3" type="primary">Clec4m_1</name>
    <name evidence="3" type="ORF">GTO95_0012592</name>
</gene>
<comment type="caution">
    <text evidence="3">The sequence shown here is derived from an EMBL/GenBank/DDBJ whole genome shotgun (WGS) entry which is preliminary data.</text>
</comment>
<evidence type="ECO:0000313" key="3">
    <source>
        <dbReference type="EMBL" id="MBN3313165.1"/>
    </source>
</evidence>
<dbReference type="AlphaFoldDB" id="A0A8J7NJK8"/>
<dbReference type="PANTHER" id="PTHR22803">
    <property type="entry name" value="MANNOSE, PHOSPHOLIPASE, LECTIN RECEPTOR RELATED"/>
    <property type="match status" value="1"/>
</dbReference>
<dbReference type="Pfam" id="PF00059">
    <property type="entry name" value="Lectin_C"/>
    <property type="match status" value="1"/>
</dbReference>
<dbReference type="PROSITE" id="PS50041">
    <property type="entry name" value="C_TYPE_LECTIN_2"/>
    <property type="match status" value="1"/>
</dbReference>
<evidence type="ECO:0000259" key="2">
    <source>
        <dbReference type="PROSITE" id="PS50041"/>
    </source>
</evidence>
<evidence type="ECO:0000256" key="1">
    <source>
        <dbReference type="ARBA" id="ARBA00023157"/>
    </source>
</evidence>
<dbReference type="InterPro" id="IPR016187">
    <property type="entry name" value="CTDL_fold"/>
</dbReference>
<dbReference type="InterPro" id="IPR050111">
    <property type="entry name" value="C-type_lectin/snaclec_domain"/>
</dbReference>
<dbReference type="InterPro" id="IPR001304">
    <property type="entry name" value="C-type_lectin-like"/>
</dbReference>
<accession>A0A8J7NJK8</accession>
<protein>
    <submittedName>
        <fullName evidence="3">CLC4M protein</fullName>
    </submittedName>
</protein>
<feature type="domain" description="C-type lectin" evidence="2">
    <location>
        <begin position="52"/>
        <end position="113"/>
    </location>
</feature>
<dbReference type="Gene3D" id="3.10.100.10">
    <property type="entry name" value="Mannose-Binding Protein A, subunit A"/>
    <property type="match status" value="1"/>
</dbReference>
<keyword evidence="4" id="KW-1185">Reference proteome</keyword>
<name>A0A8J7NJK8_ATRSP</name>
<dbReference type="PROSITE" id="PS00615">
    <property type="entry name" value="C_TYPE_LECTIN_1"/>
    <property type="match status" value="1"/>
</dbReference>
<sequence length="116" mass="12912">FHLRNITRLCPTLLLTVAEKLINTFVFSRTDYGNALLAGMYLSSKISSNHRLGLSDSGSEGSWKWVDGTPVDMSDKYWNAGEPNNVVNEDCGELKKSKLNDTPCSINNPWICEKTA</sequence>
<feature type="non-terminal residue" evidence="3">
    <location>
        <position position="1"/>
    </location>
</feature>
<dbReference type="InterPro" id="IPR016186">
    <property type="entry name" value="C-type_lectin-like/link_sf"/>
</dbReference>
<reference evidence="3" key="1">
    <citation type="journal article" date="2021" name="Cell">
        <title>Tracing the genetic footprints of vertebrate landing in non-teleost ray-finned fishes.</title>
        <authorList>
            <person name="Bi X."/>
            <person name="Wang K."/>
            <person name="Yang L."/>
            <person name="Pan H."/>
            <person name="Jiang H."/>
            <person name="Wei Q."/>
            <person name="Fang M."/>
            <person name="Yu H."/>
            <person name="Zhu C."/>
            <person name="Cai Y."/>
            <person name="He Y."/>
            <person name="Gan X."/>
            <person name="Zeng H."/>
            <person name="Yu D."/>
            <person name="Zhu Y."/>
            <person name="Jiang H."/>
            <person name="Qiu Q."/>
            <person name="Yang H."/>
            <person name="Zhang Y.E."/>
            <person name="Wang W."/>
            <person name="Zhu M."/>
            <person name="He S."/>
            <person name="Zhang G."/>
        </authorList>
    </citation>
    <scope>NUCLEOTIDE SEQUENCE</scope>
    <source>
        <strain evidence="3">Allg_001</strain>
    </source>
</reference>
<organism evidence="3 4">
    <name type="scientific">Atractosteus spatula</name>
    <name type="common">Alligator gar</name>
    <name type="synonym">Lepisosteus spatula</name>
    <dbReference type="NCBI Taxonomy" id="7917"/>
    <lineage>
        <taxon>Eukaryota</taxon>
        <taxon>Metazoa</taxon>
        <taxon>Chordata</taxon>
        <taxon>Craniata</taxon>
        <taxon>Vertebrata</taxon>
        <taxon>Euteleostomi</taxon>
        <taxon>Actinopterygii</taxon>
        <taxon>Neopterygii</taxon>
        <taxon>Holostei</taxon>
        <taxon>Semionotiformes</taxon>
        <taxon>Lepisosteidae</taxon>
        <taxon>Atractosteus</taxon>
    </lineage>
</organism>
<feature type="non-terminal residue" evidence="3">
    <location>
        <position position="116"/>
    </location>
</feature>
<dbReference type="Proteomes" id="UP000736164">
    <property type="component" value="Unassembled WGS sequence"/>
</dbReference>
<dbReference type="SUPFAM" id="SSF56436">
    <property type="entry name" value="C-type lectin-like"/>
    <property type="match status" value="1"/>
</dbReference>
<dbReference type="InterPro" id="IPR018378">
    <property type="entry name" value="C-type_lectin_CS"/>
</dbReference>
<evidence type="ECO:0000313" key="4">
    <source>
        <dbReference type="Proteomes" id="UP000736164"/>
    </source>
</evidence>
<keyword evidence="1" id="KW-1015">Disulfide bond</keyword>
<proteinExistence type="predicted"/>
<dbReference type="EMBL" id="JAAWVO010010750">
    <property type="protein sequence ID" value="MBN3313165.1"/>
    <property type="molecule type" value="Genomic_DNA"/>
</dbReference>